<dbReference type="Proteomes" id="UP000244893">
    <property type="component" value="Unassembled WGS sequence"/>
</dbReference>
<reference evidence="1 2" key="1">
    <citation type="submission" date="2018-05" db="EMBL/GenBank/DDBJ databases">
        <title>Amnibacterium sp. M8JJ-5, whole genome shotgun sequence.</title>
        <authorList>
            <person name="Tuo L."/>
        </authorList>
    </citation>
    <scope>NUCLEOTIDE SEQUENCE [LARGE SCALE GENOMIC DNA]</scope>
    <source>
        <strain evidence="1 2">M8JJ-5</strain>
    </source>
</reference>
<sequence>MVGVAASRAIPAIGGNDPGNLLWIGIGRSERRRGVCAAWDRQRWTRPFILFDSWTTEECLDLVADERASAETWVELGRLFVAEFPTTDLLLAQDSA</sequence>
<proteinExistence type="predicted"/>
<gene>
    <name evidence="1" type="ORF">DDQ50_16300</name>
</gene>
<evidence type="ECO:0000313" key="2">
    <source>
        <dbReference type="Proteomes" id="UP000244893"/>
    </source>
</evidence>
<dbReference type="AlphaFoldDB" id="A0A2V1HLH3"/>
<name>A0A2V1HLH3_9MICO</name>
<evidence type="ECO:0000313" key="1">
    <source>
        <dbReference type="EMBL" id="PVZ93261.1"/>
    </source>
</evidence>
<keyword evidence="2" id="KW-1185">Reference proteome</keyword>
<comment type="caution">
    <text evidence="1">The sequence shown here is derived from an EMBL/GenBank/DDBJ whole genome shotgun (WGS) entry which is preliminary data.</text>
</comment>
<protein>
    <submittedName>
        <fullName evidence="1">Uncharacterized protein</fullName>
    </submittedName>
</protein>
<accession>A0A2V1HLH3</accession>
<organism evidence="1 2">
    <name type="scientific">Amnibacterium flavum</name>
    <dbReference type="NCBI Taxonomy" id="2173173"/>
    <lineage>
        <taxon>Bacteria</taxon>
        <taxon>Bacillati</taxon>
        <taxon>Actinomycetota</taxon>
        <taxon>Actinomycetes</taxon>
        <taxon>Micrococcales</taxon>
        <taxon>Microbacteriaceae</taxon>
        <taxon>Amnibacterium</taxon>
    </lineage>
</organism>
<dbReference type="EMBL" id="QEOP01000005">
    <property type="protein sequence ID" value="PVZ93261.1"/>
    <property type="molecule type" value="Genomic_DNA"/>
</dbReference>